<evidence type="ECO:0008006" key="3">
    <source>
        <dbReference type="Google" id="ProtNLM"/>
    </source>
</evidence>
<dbReference type="RefSeq" id="WP_212996770.1">
    <property type="nucleotide sequence ID" value="NZ_BAAATW010000003.1"/>
</dbReference>
<dbReference type="SUPFAM" id="SSF53448">
    <property type="entry name" value="Nucleotide-diphospho-sugar transferases"/>
    <property type="match status" value="1"/>
</dbReference>
<dbReference type="PANTHER" id="PTHR36529:SF1">
    <property type="entry name" value="GLYCOSYLTRANSFERASE"/>
    <property type="match status" value="1"/>
</dbReference>
<dbReference type="InterPro" id="IPR029044">
    <property type="entry name" value="Nucleotide-diphossugar_trans"/>
</dbReference>
<dbReference type="InterPro" id="IPR018641">
    <property type="entry name" value="Trfase_1_rSAM/seldom-assoc"/>
</dbReference>
<evidence type="ECO:0000313" key="1">
    <source>
        <dbReference type="EMBL" id="GIM70093.1"/>
    </source>
</evidence>
<dbReference type="EMBL" id="BOQP01000008">
    <property type="protein sequence ID" value="GIM70093.1"/>
    <property type="molecule type" value="Genomic_DNA"/>
</dbReference>
<sequence>MRTRLLVLAKTPVPGRVKTRLCPPCTPAEAATLAAAALADTVDTVSSTTGADPVLVIEGDLPAPAGWARIPQRGGSLGARIANAFADTAVPGMPSLLIGMDTPQVTPAVLGAAIGLLAGDGTDAVLGLAEDGGWWALGLRDPACAGLVRDVPTSTPQTGELTLKALRGLRITHLPVLRDVDTIEDARAVAAMRPESRFAGVLAARGERQPAAASR</sequence>
<accession>A0A919VUM9</accession>
<organism evidence="1 2">
    <name type="scientific">Winogradskya consettensis</name>
    <dbReference type="NCBI Taxonomy" id="113560"/>
    <lineage>
        <taxon>Bacteria</taxon>
        <taxon>Bacillati</taxon>
        <taxon>Actinomycetota</taxon>
        <taxon>Actinomycetes</taxon>
        <taxon>Micromonosporales</taxon>
        <taxon>Micromonosporaceae</taxon>
        <taxon>Winogradskya</taxon>
    </lineage>
</organism>
<dbReference type="PANTHER" id="PTHR36529">
    <property type="entry name" value="SLL1095 PROTEIN"/>
    <property type="match status" value="1"/>
</dbReference>
<name>A0A919VUM9_9ACTN</name>
<dbReference type="AlphaFoldDB" id="A0A919VUM9"/>
<dbReference type="Gene3D" id="3.90.550.10">
    <property type="entry name" value="Spore Coat Polysaccharide Biosynthesis Protein SpsA, Chain A"/>
    <property type="match status" value="1"/>
</dbReference>
<evidence type="ECO:0000313" key="2">
    <source>
        <dbReference type="Proteomes" id="UP000680865"/>
    </source>
</evidence>
<reference evidence="1" key="1">
    <citation type="submission" date="2021-03" db="EMBL/GenBank/DDBJ databases">
        <title>Whole genome shotgun sequence of Actinoplanes consettensis NBRC 14913.</title>
        <authorList>
            <person name="Komaki H."/>
            <person name="Tamura T."/>
        </authorList>
    </citation>
    <scope>NUCLEOTIDE SEQUENCE</scope>
    <source>
        <strain evidence="1">NBRC 14913</strain>
    </source>
</reference>
<dbReference type="Pfam" id="PF09837">
    <property type="entry name" value="DUF2064"/>
    <property type="match status" value="1"/>
</dbReference>
<keyword evidence="2" id="KW-1185">Reference proteome</keyword>
<gene>
    <name evidence="1" type="ORF">Aco04nite_18430</name>
</gene>
<protein>
    <recommendedName>
        <fullName evidence="3">Glycosyltransferase</fullName>
    </recommendedName>
</protein>
<proteinExistence type="predicted"/>
<comment type="caution">
    <text evidence="1">The sequence shown here is derived from an EMBL/GenBank/DDBJ whole genome shotgun (WGS) entry which is preliminary data.</text>
</comment>
<dbReference type="Proteomes" id="UP000680865">
    <property type="component" value="Unassembled WGS sequence"/>
</dbReference>